<dbReference type="Proteomes" id="UP001177021">
    <property type="component" value="Unassembled WGS sequence"/>
</dbReference>
<name>A0ACB0I7U7_TRIPR</name>
<keyword evidence="2" id="KW-1185">Reference proteome</keyword>
<evidence type="ECO:0000313" key="1">
    <source>
        <dbReference type="EMBL" id="CAJ2628134.1"/>
    </source>
</evidence>
<accession>A0ACB0I7U7</accession>
<gene>
    <name evidence="1" type="ORF">MILVUS5_LOCUS440</name>
</gene>
<proteinExistence type="predicted"/>
<comment type="caution">
    <text evidence="1">The sequence shown here is derived from an EMBL/GenBank/DDBJ whole genome shotgun (WGS) entry which is preliminary data.</text>
</comment>
<reference evidence="1" key="1">
    <citation type="submission" date="2023-10" db="EMBL/GenBank/DDBJ databases">
        <authorList>
            <person name="Rodriguez Cubillos JULIANA M."/>
            <person name="De Vega J."/>
        </authorList>
    </citation>
    <scope>NUCLEOTIDE SEQUENCE</scope>
</reference>
<organism evidence="1 2">
    <name type="scientific">Trifolium pratense</name>
    <name type="common">Red clover</name>
    <dbReference type="NCBI Taxonomy" id="57577"/>
    <lineage>
        <taxon>Eukaryota</taxon>
        <taxon>Viridiplantae</taxon>
        <taxon>Streptophyta</taxon>
        <taxon>Embryophyta</taxon>
        <taxon>Tracheophyta</taxon>
        <taxon>Spermatophyta</taxon>
        <taxon>Magnoliopsida</taxon>
        <taxon>eudicotyledons</taxon>
        <taxon>Gunneridae</taxon>
        <taxon>Pentapetalae</taxon>
        <taxon>rosids</taxon>
        <taxon>fabids</taxon>
        <taxon>Fabales</taxon>
        <taxon>Fabaceae</taxon>
        <taxon>Papilionoideae</taxon>
        <taxon>50 kb inversion clade</taxon>
        <taxon>NPAAA clade</taxon>
        <taxon>Hologalegina</taxon>
        <taxon>IRL clade</taxon>
        <taxon>Trifolieae</taxon>
        <taxon>Trifolium</taxon>
    </lineage>
</organism>
<dbReference type="EMBL" id="CASHSV030000001">
    <property type="protein sequence ID" value="CAJ2628134.1"/>
    <property type="molecule type" value="Genomic_DNA"/>
</dbReference>
<evidence type="ECO:0000313" key="2">
    <source>
        <dbReference type="Proteomes" id="UP001177021"/>
    </source>
</evidence>
<protein>
    <submittedName>
        <fullName evidence="1">Uncharacterized protein</fullName>
    </submittedName>
</protein>
<sequence length="57" mass="6651">MDDEVDSEFAQNPFIPLAIRYLSTIMYLNWLYSFFLQSTSCASNQMLGCICSTLFFY</sequence>